<dbReference type="OrthoDB" id="9781005at2"/>
<evidence type="ECO:0000313" key="2">
    <source>
        <dbReference type="EMBL" id="TWI59301.1"/>
    </source>
</evidence>
<keyword evidence="3" id="KW-1185">Reference proteome</keyword>
<dbReference type="EMBL" id="VLKZ01000002">
    <property type="protein sequence ID" value="TWI59301.1"/>
    <property type="molecule type" value="Genomic_DNA"/>
</dbReference>
<reference evidence="2 3" key="1">
    <citation type="journal article" date="2015" name="Stand. Genomic Sci.">
        <title>Genomic Encyclopedia of Bacterial and Archaeal Type Strains, Phase III: the genomes of soil and plant-associated and newly described type strains.</title>
        <authorList>
            <person name="Whitman W.B."/>
            <person name="Woyke T."/>
            <person name="Klenk H.P."/>
            <person name="Zhou Y."/>
            <person name="Lilburn T.G."/>
            <person name="Beck B.J."/>
            <person name="De Vos P."/>
            <person name="Vandamme P."/>
            <person name="Eisen J.A."/>
            <person name="Garrity G."/>
            <person name="Hugenholtz P."/>
            <person name="Kyrpides N.C."/>
        </authorList>
    </citation>
    <scope>NUCLEOTIDE SEQUENCE [LARGE SCALE GENOMIC DNA]</scope>
    <source>
        <strain evidence="2 3">CGMCC 1.10116</strain>
    </source>
</reference>
<comment type="caution">
    <text evidence="2">The sequence shown here is derived from an EMBL/GenBank/DDBJ whole genome shotgun (WGS) entry which is preliminary data.</text>
</comment>
<evidence type="ECO:0000259" key="1">
    <source>
        <dbReference type="Pfam" id="PF13276"/>
    </source>
</evidence>
<gene>
    <name evidence="2" type="ORF">IQ10_01017</name>
</gene>
<dbReference type="InterPro" id="IPR025948">
    <property type="entry name" value="HTH-like_dom"/>
</dbReference>
<organism evidence="2 3">
    <name type="scientific">Halalkalibacter nanhaiisediminis</name>
    <dbReference type="NCBI Taxonomy" id="688079"/>
    <lineage>
        <taxon>Bacteria</taxon>
        <taxon>Bacillati</taxon>
        <taxon>Bacillota</taxon>
        <taxon>Bacilli</taxon>
        <taxon>Bacillales</taxon>
        <taxon>Bacillaceae</taxon>
        <taxon>Halalkalibacter</taxon>
    </lineage>
</organism>
<proteinExistence type="predicted"/>
<dbReference type="RefSeq" id="WP_144449371.1">
    <property type="nucleotide sequence ID" value="NZ_VLKZ01000002.1"/>
</dbReference>
<protein>
    <submittedName>
        <fullName evidence="2">Helix-turn-helix protein</fullName>
    </submittedName>
</protein>
<dbReference type="Pfam" id="PF13276">
    <property type="entry name" value="HTH_21"/>
    <property type="match status" value="1"/>
</dbReference>
<dbReference type="AlphaFoldDB" id="A0A562QRC7"/>
<accession>A0A562QRC7</accession>
<sequence length="105" mass="11954">MNALFQEHLLAIHRAHPYYGYPRIVTALKEEGIHANQKRVFKQMKILGIASVIRKKRRYFGRKGSVVFPNILQTRFFCGSPQSKVCHRYDVCTSGDGASLLVSDS</sequence>
<evidence type="ECO:0000313" key="3">
    <source>
        <dbReference type="Proteomes" id="UP000315711"/>
    </source>
</evidence>
<name>A0A562QRC7_9BACI</name>
<feature type="domain" description="HTH-like" evidence="1">
    <location>
        <begin position="8"/>
        <end position="57"/>
    </location>
</feature>
<dbReference type="Proteomes" id="UP000315711">
    <property type="component" value="Unassembled WGS sequence"/>
</dbReference>